<dbReference type="Proteomes" id="UP001163624">
    <property type="component" value="Chromosome"/>
</dbReference>
<feature type="signal peptide" evidence="4">
    <location>
        <begin position="1"/>
        <end position="24"/>
    </location>
</feature>
<keyword evidence="3 4" id="KW-0732">Signal</keyword>
<dbReference type="InterPro" id="IPR005318">
    <property type="entry name" value="OM_porin_bac"/>
</dbReference>
<name>A0ABY7A371_9PSED</name>
<organism evidence="5 6">
    <name type="scientific">Pseudomonas triclosanedens</name>
    <dbReference type="NCBI Taxonomy" id="2961893"/>
    <lineage>
        <taxon>Bacteria</taxon>
        <taxon>Pseudomonadati</taxon>
        <taxon>Pseudomonadota</taxon>
        <taxon>Gammaproteobacteria</taxon>
        <taxon>Pseudomonadales</taxon>
        <taxon>Pseudomonadaceae</taxon>
        <taxon>Pseudomonas</taxon>
    </lineage>
</organism>
<dbReference type="InterPro" id="IPR023614">
    <property type="entry name" value="Porin_dom_sf"/>
</dbReference>
<feature type="chain" id="PRO_5045150743" evidence="4">
    <location>
        <begin position="25"/>
        <end position="459"/>
    </location>
</feature>
<reference evidence="5" key="1">
    <citation type="submission" date="2022-11" db="EMBL/GenBank/DDBJ databases">
        <title>Pseudomonas triclosanedens sp. nov., a triclosan degrader isolated from activated sludge.</title>
        <authorList>
            <person name="Yin Y."/>
            <person name="Lu Z."/>
        </authorList>
    </citation>
    <scope>NUCLEOTIDE SEQUENCE</scope>
    <source>
        <strain evidence="5">ZM23</strain>
    </source>
</reference>
<evidence type="ECO:0000256" key="2">
    <source>
        <dbReference type="ARBA" id="ARBA00022448"/>
    </source>
</evidence>
<proteinExistence type="inferred from homology"/>
<dbReference type="PANTHER" id="PTHR34596">
    <property type="entry name" value="CHITOPORIN"/>
    <property type="match status" value="1"/>
</dbReference>
<evidence type="ECO:0000256" key="1">
    <source>
        <dbReference type="ARBA" id="ARBA00009075"/>
    </source>
</evidence>
<evidence type="ECO:0000313" key="6">
    <source>
        <dbReference type="Proteomes" id="UP001163624"/>
    </source>
</evidence>
<dbReference type="Pfam" id="PF03573">
    <property type="entry name" value="OprD"/>
    <property type="match status" value="1"/>
</dbReference>
<accession>A0ABY7A371</accession>
<keyword evidence="2" id="KW-0813">Transport</keyword>
<sequence length="459" mass="49273">MTRNTLALAIAASSLGLVAHSAVAGGFIEDSKASLTLRNFYINTDNRNGNGPKMPSKQDEWGQGFMLNYASGFTQGTVGFGVDALGLLGVRLDGGGKAGKPNIDRQPGTIFPLESDGSAVDEFSSLGLTAKAKISKTEFRYGTLQPKLPVVVYNDARLLPMTYEGGQVTSTDIDNLTITGGQLTHTKGRNSTDWRSMSISGANGSGPTSRDSNKFYFAGGDYKASKNLTLSYYYGELDNFYKQNYLGLVHNWAIGPGTLKSDLRVFISDSDGKNGSASGRADGYVSSGYYGGNSLKGEVDNNVYSGMFTYALGAHSIGAGYQVLTGDSDFPYLNRGDGEGTSTYLISDAQLLKFNRAGERTWIGRYAYDFADLGLPGLTFSVLYLNADNIDTRQGDQGEWERDIALGYVVPEGTFKGLGLAWKNATMRSGLPAASTPGTPNQRDQDENRLIVSYTIPLL</sequence>
<dbReference type="PANTHER" id="PTHR34596:SF2">
    <property type="entry name" value="CHITOPORIN"/>
    <property type="match status" value="1"/>
</dbReference>
<evidence type="ECO:0000256" key="4">
    <source>
        <dbReference type="SAM" id="SignalP"/>
    </source>
</evidence>
<gene>
    <name evidence="5" type="ORF">OU419_10415</name>
</gene>
<comment type="similarity">
    <text evidence="1">Belongs to the outer membrane porin (Opr) (TC 1.B.25) family.</text>
</comment>
<dbReference type="EMBL" id="CP113432">
    <property type="protein sequence ID" value="WAI51636.1"/>
    <property type="molecule type" value="Genomic_DNA"/>
</dbReference>
<keyword evidence="6" id="KW-1185">Reference proteome</keyword>
<dbReference type="Gene3D" id="2.40.160.10">
    <property type="entry name" value="Porin"/>
    <property type="match status" value="1"/>
</dbReference>
<evidence type="ECO:0000313" key="5">
    <source>
        <dbReference type="EMBL" id="WAI51636.1"/>
    </source>
</evidence>
<dbReference type="RefSeq" id="WP_254472088.1">
    <property type="nucleotide sequence ID" value="NZ_CP113432.1"/>
</dbReference>
<protein>
    <submittedName>
        <fullName evidence="5">OprD family porin</fullName>
    </submittedName>
</protein>
<evidence type="ECO:0000256" key="3">
    <source>
        <dbReference type="ARBA" id="ARBA00022729"/>
    </source>
</evidence>